<protein>
    <recommendedName>
        <fullName evidence="3">CAAX prenyl protease 2/Lysostaphin resistance protein A-like domain-containing protein</fullName>
    </recommendedName>
</protein>
<feature type="domain" description="CAAX prenyl protease 2/Lysostaphin resistance protein A-like" evidence="3">
    <location>
        <begin position="215"/>
        <end position="305"/>
    </location>
</feature>
<feature type="transmembrane region" description="Helical" evidence="2">
    <location>
        <begin position="260"/>
        <end position="283"/>
    </location>
</feature>
<dbReference type="EMBL" id="BMMD01000013">
    <property type="protein sequence ID" value="GGJ84290.1"/>
    <property type="molecule type" value="Genomic_DNA"/>
</dbReference>
<dbReference type="Pfam" id="PF02517">
    <property type="entry name" value="Rce1-like"/>
    <property type="match status" value="1"/>
</dbReference>
<feature type="transmembrane region" description="Helical" evidence="2">
    <location>
        <begin position="89"/>
        <end position="110"/>
    </location>
</feature>
<name>A0A917PMK2_9MICO</name>
<keyword evidence="2" id="KW-0812">Transmembrane</keyword>
<reference evidence="4" key="1">
    <citation type="journal article" date="2014" name="Int. J. Syst. Evol. Microbiol.">
        <title>Complete genome sequence of Corynebacterium casei LMG S-19264T (=DSM 44701T), isolated from a smear-ripened cheese.</title>
        <authorList>
            <consortium name="US DOE Joint Genome Institute (JGI-PGF)"/>
            <person name="Walter F."/>
            <person name="Albersmeier A."/>
            <person name="Kalinowski J."/>
            <person name="Ruckert C."/>
        </authorList>
    </citation>
    <scope>NUCLEOTIDE SEQUENCE</scope>
    <source>
        <strain evidence="4">CGMCC 1.8984</strain>
    </source>
</reference>
<evidence type="ECO:0000256" key="1">
    <source>
        <dbReference type="SAM" id="MobiDB-lite"/>
    </source>
</evidence>
<evidence type="ECO:0000259" key="3">
    <source>
        <dbReference type="Pfam" id="PF02517"/>
    </source>
</evidence>
<keyword evidence="5" id="KW-1185">Reference proteome</keyword>
<dbReference type="AlphaFoldDB" id="A0A917PMK2"/>
<feature type="transmembrane region" description="Helical" evidence="2">
    <location>
        <begin position="295"/>
        <end position="315"/>
    </location>
</feature>
<gene>
    <name evidence="4" type="ORF">GCM10011372_23220</name>
</gene>
<sequence length="316" mass="34324">MSTSSDSVRDDSTRAGTPYGRRPAPADARPVVVASWTLTVLVSAFPAIVSTLIWGRVPPWMWIAQVAVAFAVLIAGFAWRALRPVRPFAVVMAVLALALAALPLLDLAWMPMQALFGATAFDAHMQPEQTAKLVVSVVMIGTLFALGYRRRSMFLALGHLTAPITPVRVLGFPKADSWRRFGLIWGFGIAGTLALVQYLLMRPTAADFGAILPMVPSILFYAALNALNEEVTYRVPMLTSLEPAIGSTQALWQAATFFGIAHYFGIPGGPLGAALSVFMGWILSKAMIETRGLFWAWWIHFLSDVAIFVFLATALV</sequence>
<evidence type="ECO:0000256" key="2">
    <source>
        <dbReference type="SAM" id="Phobius"/>
    </source>
</evidence>
<keyword evidence="2" id="KW-1133">Transmembrane helix</keyword>
<evidence type="ECO:0000313" key="5">
    <source>
        <dbReference type="Proteomes" id="UP000636956"/>
    </source>
</evidence>
<feature type="transmembrane region" description="Helical" evidence="2">
    <location>
        <begin position="130"/>
        <end position="147"/>
    </location>
</feature>
<evidence type="ECO:0000313" key="4">
    <source>
        <dbReference type="EMBL" id="GGJ84290.1"/>
    </source>
</evidence>
<dbReference type="InterPro" id="IPR003675">
    <property type="entry name" value="Rce1/LyrA-like_dom"/>
</dbReference>
<reference evidence="4" key="2">
    <citation type="submission" date="2020-09" db="EMBL/GenBank/DDBJ databases">
        <authorList>
            <person name="Sun Q."/>
            <person name="Zhou Y."/>
        </authorList>
    </citation>
    <scope>NUCLEOTIDE SEQUENCE</scope>
    <source>
        <strain evidence="4">CGMCC 1.8984</strain>
    </source>
</reference>
<feature type="transmembrane region" description="Helical" evidence="2">
    <location>
        <begin position="183"/>
        <end position="201"/>
    </location>
</feature>
<keyword evidence="2" id="KW-0472">Membrane</keyword>
<feature type="transmembrane region" description="Helical" evidence="2">
    <location>
        <begin position="31"/>
        <end position="54"/>
    </location>
</feature>
<feature type="transmembrane region" description="Helical" evidence="2">
    <location>
        <begin position="60"/>
        <end position="82"/>
    </location>
</feature>
<dbReference type="GO" id="GO:0004175">
    <property type="term" value="F:endopeptidase activity"/>
    <property type="evidence" value="ECO:0007669"/>
    <property type="project" value="UniProtKB-ARBA"/>
</dbReference>
<dbReference type="RefSeq" id="WP_188743606.1">
    <property type="nucleotide sequence ID" value="NZ_BAABFW010000023.1"/>
</dbReference>
<dbReference type="GO" id="GO:0080120">
    <property type="term" value="P:CAAX-box protein maturation"/>
    <property type="evidence" value="ECO:0007669"/>
    <property type="project" value="UniProtKB-ARBA"/>
</dbReference>
<comment type="caution">
    <text evidence="4">The sequence shown here is derived from an EMBL/GenBank/DDBJ whole genome shotgun (WGS) entry which is preliminary data.</text>
</comment>
<organism evidence="4 5">
    <name type="scientific">Agromyces bauzanensis</name>
    <dbReference type="NCBI Taxonomy" id="1308924"/>
    <lineage>
        <taxon>Bacteria</taxon>
        <taxon>Bacillati</taxon>
        <taxon>Actinomycetota</taxon>
        <taxon>Actinomycetes</taxon>
        <taxon>Micrococcales</taxon>
        <taxon>Microbacteriaceae</taxon>
        <taxon>Agromyces</taxon>
    </lineage>
</organism>
<dbReference type="Proteomes" id="UP000636956">
    <property type="component" value="Unassembled WGS sequence"/>
</dbReference>
<feature type="transmembrane region" description="Helical" evidence="2">
    <location>
        <begin position="208"/>
        <end position="227"/>
    </location>
</feature>
<proteinExistence type="predicted"/>
<accession>A0A917PMK2</accession>
<feature type="region of interest" description="Disordered" evidence="1">
    <location>
        <begin position="1"/>
        <end position="25"/>
    </location>
</feature>